<accession>A0A8S1P662</accession>
<evidence type="ECO:0000313" key="2">
    <source>
        <dbReference type="Proteomes" id="UP000692954"/>
    </source>
</evidence>
<evidence type="ECO:0000313" key="1">
    <source>
        <dbReference type="EMBL" id="CAD8098395.1"/>
    </source>
</evidence>
<keyword evidence="2" id="KW-1185">Reference proteome</keyword>
<proteinExistence type="predicted"/>
<gene>
    <name evidence="1" type="ORF">PSON_ATCC_30995.1.T0700097</name>
</gene>
<dbReference type="AlphaFoldDB" id="A0A8S1P662"/>
<sequence length="172" mass="20310">MNNSTLISNPRHKQILQIYTSRNYTQPKNTTQMQLKLPNCSSSSKNNEYKVMKHNSFFSPKKQRSHLQSPIVQYNYPNHDSSESFMKDLELSGNEDLKEINKTLLLTSQEINKKMQFVIESYLNNTLKQKHIKKKLNNFIQLNCTHDTSVIFHPPKKKRDIHLQPLRLLKKK</sequence>
<dbReference type="EMBL" id="CAJJDN010000070">
    <property type="protein sequence ID" value="CAD8098395.1"/>
    <property type="molecule type" value="Genomic_DNA"/>
</dbReference>
<dbReference type="Proteomes" id="UP000692954">
    <property type="component" value="Unassembled WGS sequence"/>
</dbReference>
<reference evidence="1" key="1">
    <citation type="submission" date="2021-01" db="EMBL/GenBank/DDBJ databases">
        <authorList>
            <consortium name="Genoscope - CEA"/>
            <person name="William W."/>
        </authorList>
    </citation>
    <scope>NUCLEOTIDE SEQUENCE</scope>
</reference>
<name>A0A8S1P662_9CILI</name>
<comment type="caution">
    <text evidence="1">The sequence shown here is derived from an EMBL/GenBank/DDBJ whole genome shotgun (WGS) entry which is preliminary data.</text>
</comment>
<protein>
    <submittedName>
        <fullName evidence="1">Uncharacterized protein</fullName>
    </submittedName>
</protein>
<organism evidence="1 2">
    <name type="scientific">Paramecium sonneborni</name>
    <dbReference type="NCBI Taxonomy" id="65129"/>
    <lineage>
        <taxon>Eukaryota</taxon>
        <taxon>Sar</taxon>
        <taxon>Alveolata</taxon>
        <taxon>Ciliophora</taxon>
        <taxon>Intramacronucleata</taxon>
        <taxon>Oligohymenophorea</taxon>
        <taxon>Peniculida</taxon>
        <taxon>Parameciidae</taxon>
        <taxon>Paramecium</taxon>
    </lineage>
</organism>
<dbReference type="OrthoDB" id="288177at2759"/>